<dbReference type="EMBL" id="CP096034">
    <property type="protein sequence ID" value="UPM53364.1"/>
    <property type="molecule type" value="Genomic_DNA"/>
</dbReference>
<dbReference type="Pfam" id="PF10057">
    <property type="entry name" value="MpsC"/>
    <property type="match status" value="1"/>
</dbReference>
<dbReference type="RefSeq" id="WP_248266634.1">
    <property type="nucleotide sequence ID" value="NZ_CP096034.1"/>
</dbReference>
<sequence length="125" mass="14506">MMTSKKKLEIELSEAFIKFQRELIGRGPQEAKTYIVEDMIILRFKGVLTTEEKHLVSHTTGKSLVKKMRQVLREMYSKEYEEIIEKHTGCKVLSSHSDTSTNTGERIEVFVMDQNINKLLEAKNN</sequence>
<gene>
    <name evidence="2" type="ORF">MY490_16370</name>
</gene>
<evidence type="ECO:0000313" key="3">
    <source>
        <dbReference type="Proteomes" id="UP000830639"/>
    </source>
</evidence>
<reference evidence="2 3" key="1">
    <citation type="submission" date="2022-04" db="EMBL/GenBank/DDBJ databases">
        <title>Mechanism of arsenic methylation and mitigation arsenic toxicity by Bacillus sp. LH14 from an Arsenic-Contaminated Paddy Soil.</title>
        <authorList>
            <person name="Wang D."/>
        </authorList>
    </citation>
    <scope>NUCLEOTIDE SEQUENCE [LARGE SCALE GENOMIC DNA]</scope>
    <source>
        <strain evidence="2 3">LH14</strain>
    </source>
</reference>
<proteinExistence type="predicted"/>
<evidence type="ECO:0000313" key="2">
    <source>
        <dbReference type="EMBL" id="UPM53364.1"/>
    </source>
</evidence>
<accession>A0ABY4JJP8</accession>
<dbReference type="InterPro" id="IPR018745">
    <property type="entry name" value="MpsC"/>
</dbReference>
<protein>
    <submittedName>
        <fullName evidence="2">DUF2294 domain-containing protein</fullName>
    </submittedName>
</protein>
<feature type="domain" description="Na+-translocating membrane potential-generating system MpsC" evidence="1">
    <location>
        <begin position="5"/>
        <end position="114"/>
    </location>
</feature>
<dbReference type="Proteomes" id="UP000830639">
    <property type="component" value="Chromosome"/>
</dbReference>
<keyword evidence="3" id="KW-1185">Reference proteome</keyword>
<evidence type="ECO:0000259" key="1">
    <source>
        <dbReference type="Pfam" id="PF10057"/>
    </source>
</evidence>
<organism evidence="2 3">
    <name type="scientific">Gottfriedia acidiceleris</name>
    <dbReference type="NCBI Taxonomy" id="371036"/>
    <lineage>
        <taxon>Bacteria</taxon>
        <taxon>Bacillati</taxon>
        <taxon>Bacillota</taxon>
        <taxon>Bacilli</taxon>
        <taxon>Bacillales</taxon>
        <taxon>Bacillaceae</taxon>
        <taxon>Gottfriedia</taxon>
    </lineage>
</organism>
<name>A0ABY4JJP8_9BACI</name>